<keyword evidence="3" id="KW-1185">Reference proteome</keyword>
<proteinExistence type="predicted"/>
<gene>
    <name evidence="2" type="ORF">M8523_35940</name>
</gene>
<comment type="caution">
    <text evidence="2">The sequence shown here is derived from an EMBL/GenBank/DDBJ whole genome shotgun (WGS) entry which is preliminary data.</text>
</comment>
<dbReference type="AlphaFoldDB" id="A0AA41Z2X8"/>
<evidence type="ECO:0000256" key="1">
    <source>
        <dbReference type="SAM" id="SignalP"/>
    </source>
</evidence>
<evidence type="ECO:0000313" key="2">
    <source>
        <dbReference type="EMBL" id="MCW6513229.1"/>
    </source>
</evidence>
<dbReference type="Proteomes" id="UP001165667">
    <property type="component" value="Unassembled WGS sequence"/>
</dbReference>
<feature type="signal peptide" evidence="1">
    <location>
        <begin position="1"/>
        <end position="23"/>
    </location>
</feature>
<protein>
    <submittedName>
        <fullName evidence="2">Uncharacterized protein</fullName>
    </submittedName>
</protein>
<feature type="chain" id="PRO_5041255030" evidence="1">
    <location>
        <begin position="24"/>
        <end position="111"/>
    </location>
</feature>
<dbReference type="EMBL" id="JAMOIM010000120">
    <property type="protein sequence ID" value="MCW6513229.1"/>
    <property type="molecule type" value="Genomic_DNA"/>
</dbReference>
<sequence length="111" mass="12294">MRYVFWPTAAIAALLSIALPAQAMPLPASSVASDSGITRVRDGCGPFGHRSHYGYCKENGDSGYAYDPGEYRRDGYGGYGYGRGPRFYEGGYGERRCFIRETYEGPIRVCR</sequence>
<keyword evidence="1" id="KW-0732">Signal</keyword>
<accession>A0AA41Z2X8</accession>
<organism evidence="2 3">
    <name type="scientific">Lichenifustis flavocetrariae</name>
    <dbReference type="NCBI Taxonomy" id="2949735"/>
    <lineage>
        <taxon>Bacteria</taxon>
        <taxon>Pseudomonadati</taxon>
        <taxon>Pseudomonadota</taxon>
        <taxon>Alphaproteobacteria</taxon>
        <taxon>Hyphomicrobiales</taxon>
        <taxon>Lichenihabitantaceae</taxon>
        <taxon>Lichenifustis</taxon>
    </lineage>
</organism>
<evidence type="ECO:0000313" key="3">
    <source>
        <dbReference type="Proteomes" id="UP001165667"/>
    </source>
</evidence>
<reference evidence="2" key="1">
    <citation type="submission" date="2022-05" db="EMBL/GenBank/DDBJ databases">
        <authorList>
            <person name="Pankratov T."/>
        </authorList>
    </citation>
    <scope>NUCLEOTIDE SEQUENCE</scope>
    <source>
        <strain evidence="2">BP6-180914</strain>
    </source>
</reference>
<dbReference type="NCBIfam" id="NF047412">
    <property type="entry name" value="sig_GCG_CRPN_rpt"/>
    <property type="match status" value="1"/>
</dbReference>
<dbReference type="InterPro" id="IPR058110">
    <property type="entry name" value="GCG_CRPN_dom"/>
</dbReference>
<dbReference type="RefSeq" id="WP_282589600.1">
    <property type="nucleotide sequence ID" value="NZ_JAMOIM010000120.1"/>
</dbReference>
<name>A0AA41Z2X8_9HYPH</name>